<dbReference type="Bgee" id="ENSOCUG00000022477">
    <property type="expression patterns" value="Expressed in blood and 10 other cell types or tissues"/>
</dbReference>
<dbReference type="PROSITE" id="PS00081">
    <property type="entry name" value="LIPOXYGENASE_2"/>
    <property type="match status" value="1"/>
</dbReference>
<dbReference type="Proteomes" id="UP000001811">
    <property type="component" value="Chromosome 19"/>
</dbReference>
<feature type="binding site" evidence="11">
    <location>
        <position position="17"/>
    </location>
    <ligand>
        <name>Ca(2+)</name>
        <dbReference type="ChEBI" id="CHEBI:29108"/>
        <label>1</label>
    </ligand>
</feature>
<dbReference type="Gene3D" id="2.60.60.20">
    <property type="entry name" value="PLAT/LH2 domain"/>
    <property type="match status" value="1"/>
</dbReference>
<dbReference type="GO" id="GO:0070374">
    <property type="term" value="P:positive regulation of ERK1 and ERK2 cascade"/>
    <property type="evidence" value="ECO:0007669"/>
    <property type="project" value="Ensembl"/>
</dbReference>
<dbReference type="GO" id="GO:0071277">
    <property type="term" value="P:cellular response to calcium ion"/>
    <property type="evidence" value="ECO:0007669"/>
    <property type="project" value="Ensembl"/>
</dbReference>
<evidence type="ECO:0000256" key="9">
    <source>
        <dbReference type="ARBA" id="ARBA00023098"/>
    </source>
</evidence>
<keyword evidence="18" id="KW-1185">Reference proteome</keyword>
<dbReference type="GO" id="GO:0019369">
    <property type="term" value="P:arachidonate metabolic process"/>
    <property type="evidence" value="ECO:0007669"/>
    <property type="project" value="Ensembl"/>
</dbReference>
<evidence type="ECO:0000313" key="17">
    <source>
        <dbReference type="Ensembl" id="ENSOCUP00000017072.3"/>
    </source>
</evidence>
<dbReference type="FunFam" id="1.20.245.10:FF:000001">
    <property type="entry name" value="Arachidonate 5-lipoxygenase a"/>
    <property type="match status" value="1"/>
</dbReference>
<evidence type="ECO:0000256" key="8">
    <source>
        <dbReference type="ARBA" id="ARBA00023004"/>
    </source>
</evidence>
<feature type="domain" description="PLAT" evidence="15">
    <location>
        <begin position="2"/>
        <end position="115"/>
    </location>
</feature>
<dbReference type="SMR" id="G1TJE5"/>
<protein>
    <submittedName>
        <fullName evidence="17">Arachidonate 15-lipoxygenase</fullName>
    </submittedName>
</protein>
<dbReference type="InterPro" id="IPR036226">
    <property type="entry name" value="LipOase_C_sf"/>
</dbReference>
<comment type="cofactor">
    <cofactor evidence="10">
        <name>Fe cation</name>
        <dbReference type="ChEBI" id="CHEBI:24875"/>
    </cofactor>
    <text evidence="10">Binds 1 Fe cation per subunit.</text>
</comment>
<dbReference type="SUPFAM" id="SSF49723">
    <property type="entry name" value="Lipase/lipooxygenase domain (PLAT/LH2 domain)"/>
    <property type="match status" value="1"/>
</dbReference>
<dbReference type="GO" id="GO:0035963">
    <property type="term" value="P:cellular response to interleukin-13"/>
    <property type="evidence" value="ECO:0007669"/>
    <property type="project" value="Ensembl"/>
</dbReference>
<keyword evidence="7 14" id="KW-0560">Oxidoreductase</keyword>
<dbReference type="InterPro" id="IPR020834">
    <property type="entry name" value="LipOase_CS"/>
</dbReference>
<dbReference type="GO" id="GO:0009898">
    <property type="term" value="C:cytoplasmic side of plasma membrane"/>
    <property type="evidence" value="ECO:0007669"/>
    <property type="project" value="Ensembl"/>
</dbReference>
<keyword evidence="4" id="KW-0963">Cytoplasm</keyword>
<dbReference type="PROSITE" id="PS51393">
    <property type="entry name" value="LIPOXYGENASE_3"/>
    <property type="match status" value="1"/>
</dbReference>
<feature type="binding site" evidence="10">
    <location>
        <position position="371"/>
    </location>
    <ligand>
        <name>Fe cation</name>
        <dbReference type="ChEBI" id="CHEBI:24875"/>
        <note>catalytic</note>
    </ligand>
</feature>
<dbReference type="EMBL" id="AAGW02049609">
    <property type="status" value="NOT_ANNOTATED_CDS"/>
    <property type="molecule type" value="Genomic_DNA"/>
</dbReference>
<dbReference type="GO" id="GO:2001303">
    <property type="term" value="P:lipoxin A4 biosynthetic process"/>
    <property type="evidence" value="ECO:0007669"/>
    <property type="project" value="Ensembl"/>
</dbReference>
<comment type="caution">
    <text evidence="13">Lacks conserved residue(s) required for the propagation of feature annotation.</text>
</comment>
<dbReference type="Gene3D" id="3.10.450.60">
    <property type="match status" value="1"/>
</dbReference>
<name>G1TJE5_RABIT</name>
<dbReference type="PROSITE" id="PS50095">
    <property type="entry name" value="PLAT"/>
    <property type="match status" value="1"/>
</dbReference>
<dbReference type="Pfam" id="PF01477">
    <property type="entry name" value="PLAT"/>
    <property type="match status" value="1"/>
</dbReference>
<dbReference type="CDD" id="cd01753">
    <property type="entry name" value="PLAT_LOX"/>
    <property type="match status" value="1"/>
</dbReference>
<dbReference type="Pfam" id="PF00305">
    <property type="entry name" value="Lipoxygenase"/>
    <property type="match status" value="1"/>
</dbReference>
<dbReference type="PANTHER" id="PTHR11771">
    <property type="entry name" value="LIPOXYGENASE"/>
    <property type="match status" value="1"/>
</dbReference>
<dbReference type="GO" id="GO:0034440">
    <property type="term" value="P:lipid oxidation"/>
    <property type="evidence" value="ECO:0007669"/>
    <property type="project" value="InterPro"/>
</dbReference>
<keyword evidence="5 10" id="KW-0479">Metal-binding</keyword>
<dbReference type="GO" id="GO:0050473">
    <property type="term" value="F:arachidonate 15-lipoxygenase activity"/>
    <property type="evidence" value="ECO:0007669"/>
    <property type="project" value="Ensembl"/>
</dbReference>
<dbReference type="GO" id="GO:0034976">
    <property type="term" value="P:response to endoplasmic reticulum stress"/>
    <property type="evidence" value="ECO:0007669"/>
    <property type="project" value="Ensembl"/>
</dbReference>
<keyword evidence="11" id="KW-0106">Calcium</keyword>
<evidence type="ECO:0000256" key="10">
    <source>
        <dbReference type="PIRSR" id="PIRSR601885-1"/>
    </source>
</evidence>
<comment type="similarity">
    <text evidence="3 14">Belongs to the lipoxygenase family.</text>
</comment>
<dbReference type="GO" id="GO:0043651">
    <property type="term" value="P:linoleic acid metabolic process"/>
    <property type="evidence" value="ECO:0007669"/>
    <property type="project" value="Ensembl"/>
</dbReference>
<evidence type="ECO:0000259" key="15">
    <source>
        <dbReference type="PROSITE" id="PS50095"/>
    </source>
</evidence>
<reference evidence="17" key="2">
    <citation type="submission" date="2025-08" db="UniProtKB">
        <authorList>
            <consortium name="Ensembl"/>
        </authorList>
    </citation>
    <scope>IDENTIFICATION</scope>
    <source>
        <strain evidence="17">Thorbecke</strain>
    </source>
</reference>
<dbReference type="GeneTree" id="ENSGT00940000162807"/>
<feature type="site" description="Essential for stabilizing binding to COTL1" evidence="12">
    <location>
        <position position="100"/>
    </location>
</feature>
<dbReference type="GO" id="GO:0005811">
    <property type="term" value="C:lipid droplet"/>
    <property type="evidence" value="ECO:0007669"/>
    <property type="project" value="Ensembl"/>
</dbReference>
<dbReference type="InterPro" id="IPR042062">
    <property type="entry name" value="PLAT_LOX_verte"/>
</dbReference>
<dbReference type="GO" id="GO:0010811">
    <property type="term" value="P:positive regulation of cell-substrate adhesion"/>
    <property type="evidence" value="ECO:0007669"/>
    <property type="project" value="Ensembl"/>
</dbReference>
<evidence type="ECO:0000256" key="4">
    <source>
        <dbReference type="ARBA" id="ARBA00022490"/>
    </source>
</evidence>
<dbReference type="InParanoid" id="G1TJE5"/>
<dbReference type="SUPFAM" id="SSF48484">
    <property type="entry name" value="Lipoxigenase"/>
    <property type="match status" value="1"/>
</dbReference>
<dbReference type="PRINTS" id="PR00467">
    <property type="entry name" value="MAMLPOXGNASE"/>
</dbReference>
<feature type="domain" description="Lipoxygenase" evidence="16">
    <location>
        <begin position="117"/>
        <end position="674"/>
    </location>
</feature>
<feature type="binding site" evidence="11">
    <location>
        <position position="74"/>
    </location>
    <ligand>
        <name>Ca(2+)</name>
        <dbReference type="ChEBI" id="CHEBI:29108"/>
        <label>1</label>
    </ligand>
</feature>
<dbReference type="SMART" id="SM00308">
    <property type="entry name" value="LH2"/>
    <property type="match status" value="1"/>
</dbReference>
<dbReference type="Ensembl" id="ENSOCUT00000028908.3">
    <property type="protein sequence ID" value="ENSOCUP00000017072.3"/>
    <property type="gene ID" value="ENSOCUG00000022477.3"/>
</dbReference>
<dbReference type="GO" id="GO:0016165">
    <property type="term" value="F:linoleate 13S-lipoxygenase activity"/>
    <property type="evidence" value="ECO:0007669"/>
    <property type="project" value="Ensembl"/>
</dbReference>
<evidence type="ECO:0000256" key="6">
    <source>
        <dbReference type="ARBA" id="ARBA00022964"/>
    </source>
</evidence>
<dbReference type="PROSITE" id="PS00711">
    <property type="entry name" value="LIPOXYGENASE_1"/>
    <property type="match status" value="1"/>
</dbReference>
<dbReference type="Gene3D" id="1.20.245.10">
    <property type="entry name" value="Lipoxygenase-1, Domain 5"/>
    <property type="match status" value="1"/>
</dbReference>
<evidence type="ECO:0000313" key="18">
    <source>
        <dbReference type="Proteomes" id="UP000001811"/>
    </source>
</evidence>
<dbReference type="GO" id="GO:0005506">
    <property type="term" value="F:iron ion binding"/>
    <property type="evidence" value="ECO:0007669"/>
    <property type="project" value="InterPro"/>
</dbReference>
<evidence type="ECO:0000256" key="7">
    <source>
        <dbReference type="ARBA" id="ARBA00023002"/>
    </source>
</evidence>
<dbReference type="GO" id="GO:0006646">
    <property type="term" value="P:phosphatidylethanolamine biosynthetic process"/>
    <property type="evidence" value="ECO:0007669"/>
    <property type="project" value="Ensembl"/>
</dbReference>
<dbReference type="FunCoup" id="G1TJE5">
    <property type="interactions" value="10"/>
</dbReference>
<sequence>MGVYRVCVSTGASIYAGSKNKVELWLVGQHGEVELGSCLRPTRNKEEEFKVNVSKYLGSLLFVRLRKKHFLKEDAWFCNWISVQALGAAEDKYWFPCYRWVVGDGVQSLPVGTGERCTTVGDPQGLFQKHREQELEERRKLYQWGSWKEGLILNVAGSKLTDLPVDERFLEDKKIDFEASLAWGLAELALKNSLNILAPWKTLDDFNRIFWCGRSKLARRVRDSWQEDSLFGYQFLNGANPMLLRRSVQLPARLVFPPGMEELQAQLEKELKAGTLFEADFALLDNIKANVILYCQQYLAAPLVMTKDCWAPGAHPFPSPLPALSLSQLHLPKIGSSPPPLFLPTDPPMVWLLAKCWVRSSDFQVHELNSHLLRGHLMAEVFTVATMRCLPSIHPVFKLIVPHLRYTLEINVRARNGLVSDFGIFDQIMSTGGGGHVQLLQQAGAFLTYRSFCPPDDLADRGLLGVESSFYAQDALRLWEIISRYVQGIMGLYYKTDEAVRDDLELQSWCREITEIGLQGAQKQGRRSSWPESVAQACHFVTMCIFTCTGQHSSIHLGQLDWFTWVPNAPCTMRLPPPTTKDATLETVMATLPNLHQSSLQMSIVWQLGRDQPIMVPLGQHQEEYFSGPEPRAVLEKFREELAIMDKEIEVRNEKLDIPYEYLRPSIVENSVAI</sequence>
<dbReference type="HOGENOM" id="CLU_004282_3_3_1"/>
<dbReference type="FunFam" id="2.60.60.20:FF:000002">
    <property type="entry name" value="Arachidonate 5-lipoxygenase a"/>
    <property type="match status" value="1"/>
</dbReference>
<evidence type="ECO:0000256" key="14">
    <source>
        <dbReference type="RuleBase" id="RU003974"/>
    </source>
</evidence>
<dbReference type="GO" id="GO:0043277">
    <property type="term" value="P:apoptotic cell clearance"/>
    <property type="evidence" value="ECO:0007669"/>
    <property type="project" value="Ensembl"/>
</dbReference>
<dbReference type="GO" id="GO:0050727">
    <property type="term" value="P:regulation of inflammatory response"/>
    <property type="evidence" value="ECO:0007669"/>
    <property type="project" value="Ensembl"/>
</dbReference>
<feature type="binding site" evidence="10">
    <location>
        <position position="674"/>
    </location>
    <ligand>
        <name>Fe cation</name>
        <dbReference type="ChEBI" id="CHEBI:24875"/>
        <note>catalytic</note>
    </ligand>
</feature>
<proteinExistence type="inferred from homology"/>
<evidence type="ECO:0000256" key="5">
    <source>
        <dbReference type="ARBA" id="ARBA00022723"/>
    </source>
</evidence>
<evidence type="ECO:0000259" key="16">
    <source>
        <dbReference type="PROSITE" id="PS51393"/>
    </source>
</evidence>
<evidence type="ECO:0000256" key="1">
    <source>
        <dbReference type="ARBA" id="ARBA00004496"/>
    </source>
</evidence>
<reference evidence="17 18" key="1">
    <citation type="journal article" date="2011" name="Nature">
        <title>A high-resolution map of human evolutionary constraint using 29 mammals.</title>
        <authorList>
            <person name="Lindblad-Toh K."/>
            <person name="Garber M."/>
            <person name="Zuk O."/>
            <person name="Lin M.F."/>
            <person name="Parker B.J."/>
            <person name="Washietl S."/>
            <person name="Kheradpour P."/>
            <person name="Ernst J."/>
            <person name="Jordan G."/>
            <person name="Mauceli E."/>
            <person name="Ward L.D."/>
            <person name="Lowe C.B."/>
            <person name="Holloway A.K."/>
            <person name="Clamp M."/>
            <person name="Gnerre S."/>
            <person name="Alfoldi J."/>
            <person name="Beal K."/>
            <person name="Chang J."/>
            <person name="Clawson H."/>
            <person name="Cuff J."/>
            <person name="Di Palma F."/>
            <person name="Fitzgerald S."/>
            <person name="Flicek P."/>
            <person name="Guttman M."/>
            <person name="Hubisz M.J."/>
            <person name="Jaffe D.B."/>
            <person name="Jungreis I."/>
            <person name="Kent W.J."/>
            <person name="Kostka D."/>
            <person name="Lara M."/>
            <person name="Martins A.L."/>
            <person name="Massingham T."/>
            <person name="Moltke I."/>
            <person name="Raney B.J."/>
            <person name="Rasmussen M.D."/>
            <person name="Robinson J."/>
            <person name="Stark A."/>
            <person name="Vilella A.J."/>
            <person name="Wen J."/>
            <person name="Xie X."/>
            <person name="Zody M.C."/>
            <person name="Baldwin J."/>
            <person name="Bloom T."/>
            <person name="Chin C.W."/>
            <person name="Heiman D."/>
            <person name="Nicol R."/>
            <person name="Nusbaum C."/>
            <person name="Young S."/>
            <person name="Wilkinson J."/>
            <person name="Worley K.C."/>
            <person name="Kovar C.L."/>
            <person name="Muzny D.M."/>
            <person name="Gibbs R.A."/>
            <person name="Cree A."/>
            <person name="Dihn H.H."/>
            <person name="Fowler G."/>
            <person name="Jhangiani S."/>
            <person name="Joshi V."/>
            <person name="Lee S."/>
            <person name="Lewis L.R."/>
            <person name="Nazareth L.V."/>
            <person name="Okwuonu G."/>
            <person name="Santibanez J."/>
            <person name="Warren W.C."/>
            <person name="Mardis E.R."/>
            <person name="Weinstock G.M."/>
            <person name="Wilson R.K."/>
            <person name="Delehaunty K."/>
            <person name="Dooling D."/>
            <person name="Fronik C."/>
            <person name="Fulton L."/>
            <person name="Fulton B."/>
            <person name="Graves T."/>
            <person name="Minx P."/>
            <person name="Sodergren E."/>
            <person name="Birney E."/>
            <person name="Margulies E.H."/>
            <person name="Herrero J."/>
            <person name="Green E.D."/>
            <person name="Haussler D."/>
            <person name="Siepel A."/>
            <person name="Goldman N."/>
            <person name="Pollard K.S."/>
            <person name="Pedersen J.S."/>
            <person name="Lander E.S."/>
            <person name="Kellis M."/>
        </authorList>
    </citation>
    <scope>NUCLEOTIDE SEQUENCE [LARGE SCALE GENOMIC DNA]</scope>
    <source>
        <strain evidence="17 18">Thorbecke inbred</strain>
    </source>
</reference>
<dbReference type="GO" id="GO:0035358">
    <property type="term" value="P:regulation of peroxisome proliferator activated receptor signaling pathway"/>
    <property type="evidence" value="ECO:0007669"/>
    <property type="project" value="Ensembl"/>
</dbReference>
<dbReference type="AlphaFoldDB" id="G1TJE5"/>
<feature type="binding site" evidence="10">
    <location>
        <position position="376"/>
    </location>
    <ligand>
        <name>Fe cation</name>
        <dbReference type="ChEBI" id="CHEBI:24875"/>
        <note>catalytic</note>
    </ligand>
</feature>
<keyword evidence="9" id="KW-0443">Lipid metabolism</keyword>
<dbReference type="GO" id="GO:1901074">
    <property type="term" value="P:regulation of engulfment of apoptotic cell"/>
    <property type="evidence" value="ECO:0007669"/>
    <property type="project" value="Ensembl"/>
</dbReference>
<dbReference type="PRINTS" id="PR00087">
    <property type="entry name" value="LIPOXYGENASE"/>
</dbReference>
<reference evidence="17" key="3">
    <citation type="submission" date="2025-09" db="UniProtKB">
        <authorList>
            <consortium name="Ensembl"/>
        </authorList>
    </citation>
    <scope>IDENTIFICATION</scope>
    <source>
        <strain evidence="17">Thorbecke</strain>
    </source>
</reference>
<evidence type="ECO:0000256" key="12">
    <source>
        <dbReference type="PIRSR" id="PIRSR601885-3"/>
    </source>
</evidence>
<dbReference type="InterPro" id="IPR001024">
    <property type="entry name" value="PLAT/LH2_dom"/>
</dbReference>
<dbReference type="InterPro" id="IPR020833">
    <property type="entry name" value="LipOase_Fe_BS"/>
</dbReference>
<gene>
    <name evidence="17" type="primary">ALOX15</name>
</gene>
<comment type="pathway">
    <text evidence="2">Lipid metabolism.</text>
</comment>
<dbReference type="GO" id="GO:0030838">
    <property type="term" value="P:positive regulation of actin filament polymerization"/>
    <property type="evidence" value="ECO:0007669"/>
    <property type="project" value="Ensembl"/>
</dbReference>
<dbReference type="GO" id="GO:0019372">
    <property type="term" value="P:lipoxygenase pathway"/>
    <property type="evidence" value="ECO:0007669"/>
    <property type="project" value="Ensembl"/>
</dbReference>
<evidence type="ECO:0000256" key="13">
    <source>
        <dbReference type="PROSITE-ProRule" id="PRU00152"/>
    </source>
</evidence>
<feature type="binding site" evidence="11">
    <location>
        <position position="75"/>
    </location>
    <ligand>
        <name>Ca(2+)</name>
        <dbReference type="ChEBI" id="CHEBI:29108"/>
        <label>1</label>
    </ligand>
</feature>
<dbReference type="GO" id="GO:0005546">
    <property type="term" value="F:phosphatidylinositol-4,5-bisphosphate binding"/>
    <property type="evidence" value="ECO:0007669"/>
    <property type="project" value="Ensembl"/>
</dbReference>
<dbReference type="InterPro" id="IPR036392">
    <property type="entry name" value="PLAT/LH2_dom_sf"/>
</dbReference>
<evidence type="ECO:0000256" key="3">
    <source>
        <dbReference type="ARBA" id="ARBA00009419"/>
    </source>
</evidence>
<comment type="subcellular location">
    <subcellularLocation>
        <location evidence="1">Cytoplasm</location>
    </subcellularLocation>
</comment>
<evidence type="ECO:0000256" key="11">
    <source>
        <dbReference type="PIRSR" id="PIRSR601885-2"/>
    </source>
</evidence>
<keyword evidence="6 14" id="KW-0223">Dioxygenase</keyword>
<dbReference type="InterPro" id="IPR000907">
    <property type="entry name" value="LipOase"/>
</dbReference>
<dbReference type="InterPro" id="IPR013819">
    <property type="entry name" value="LipOase_C"/>
</dbReference>
<dbReference type="EMBL" id="AAGW02049608">
    <property type="status" value="NOT_ANNOTATED_CDS"/>
    <property type="molecule type" value="Genomic_DNA"/>
</dbReference>
<feature type="binding site" evidence="10">
    <location>
        <position position="552"/>
    </location>
    <ligand>
        <name>Fe cation</name>
        <dbReference type="ChEBI" id="CHEBI:24875"/>
        <note>catalytic</note>
    </ligand>
</feature>
<dbReference type="GO" id="GO:0030282">
    <property type="term" value="P:bone mineralization"/>
    <property type="evidence" value="ECO:0007669"/>
    <property type="project" value="Ensembl"/>
</dbReference>
<accession>G1TJE5</accession>
<keyword evidence="8 10" id="KW-0408">Iron</keyword>
<organism evidence="17 18">
    <name type="scientific">Oryctolagus cuniculus</name>
    <name type="common">Rabbit</name>
    <dbReference type="NCBI Taxonomy" id="9986"/>
    <lineage>
        <taxon>Eukaryota</taxon>
        <taxon>Metazoa</taxon>
        <taxon>Chordata</taxon>
        <taxon>Craniata</taxon>
        <taxon>Vertebrata</taxon>
        <taxon>Euteleostomi</taxon>
        <taxon>Mammalia</taxon>
        <taxon>Eutheria</taxon>
        <taxon>Euarchontoglires</taxon>
        <taxon>Glires</taxon>
        <taxon>Lagomorpha</taxon>
        <taxon>Leporidae</taxon>
        <taxon>Oryctolagus</taxon>
    </lineage>
</organism>
<dbReference type="GO" id="GO:0004052">
    <property type="term" value="F:arachidonate 12(S)-lipoxygenase activity"/>
    <property type="evidence" value="ECO:0007669"/>
    <property type="project" value="Ensembl"/>
</dbReference>
<dbReference type="GO" id="GO:0042060">
    <property type="term" value="P:wound healing"/>
    <property type="evidence" value="ECO:0007669"/>
    <property type="project" value="Ensembl"/>
</dbReference>
<dbReference type="InterPro" id="IPR001885">
    <property type="entry name" value="LipOase_mml"/>
</dbReference>
<dbReference type="GO" id="GO:0005829">
    <property type="term" value="C:cytosol"/>
    <property type="evidence" value="ECO:0007669"/>
    <property type="project" value="Ensembl"/>
</dbReference>
<evidence type="ECO:0000256" key="2">
    <source>
        <dbReference type="ARBA" id="ARBA00005189"/>
    </source>
</evidence>
<dbReference type="GO" id="GO:0002820">
    <property type="term" value="P:negative regulation of adaptive immune response"/>
    <property type="evidence" value="ECO:0007669"/>
    <property type="project" value="Ensembl"/>
</dbReference>